<evidence type="ECO:0000313" key="3">
    <source>
        <dbReference type="EMBL" id="OSC97575.1"/>
    </source>
</evidence>
<dbReference type="PANTHER" id="PTHR43591">
    <property type="entry name" value="METHYLTRANSFERASE"/>
    <property type="match status" value="1"/>
</dbReference>
<dbReference type="OrthoDB" id="184880at2759"/>
<feature type="domain" description="Methyltransferase" evidence="2">
    <location>
        <begin position="58"/>
        <end position="156"/>
    </location>
</feature>
<dbReference type="InterPro" id="IPR041698">
    <property type="entry name" value="Methyltransf_25"/>
</dbReference>
<dbReference type="InterPro" id="IPR029063">
    <property type="entry name" value="SAM-dependent_MTases_sf"/>
</dbReference>
<accession>A0A1Y2I8X5</accession>
<organism evidence="3 4">
    <name type="scientific">Trametes coccinea (strain BRFM310)</name>
    <name type="common">Pycnoporus coccineus</name>
    <dbReference type="NCBI Taxonomy" id="1353009"/>
    <lineage>
        <taxon>Eukaryota</taxon>
        <taxon>Fungi</taxon>
        <taxon>Dikarya</taxon>
        <taxon>Basidiomycota</taxon>
        <taxon>Agaricomycotina</taxon>
        <taxon>Agaricomycetes</taxon>
        <taxon>Polyporales</taxon>
        <taxon>Polyporaceae</taxon>
        <taxon>Trametes</taxon>
    </lineage>
</organism>
<feature type="region of interest" description="Disordered" evidence="1">
    <location>
        <begin position="1"/>
        <end position="23"/>
    </location>
</feature>
<feature type="compositionally biased region" description="Polar residues" evidence="1">
    <location>
        <begin position="1"/>
        <end position="15"/>
    </location>
</feature>
<sequence length="322" mass="35912">MSTASVAQDDISPQTHYVMPPVDPEKDRLQKQYLMKKMLTGWNAPVPQSVDVSSVHDVLDVGAGTCAWILDFASMDQVPNDVRLHACDIDTKFFPDRSVTDKSAVTTFQHDVTTPFPEDLHGKFDLAHISFLFMCLTEEGWNKAIRNCAQVLKPGGVLLIDEADPILYPSLSELPPEDAKGHDFEKHLNRLDWIGKANRIYAGFSMESGFVRNLTFILPTMLREAGFDIVDTNRIISPIGKLCPIMRPDISEAGLEDFTVQNPLFIFRYFASALLKKGKLTTPDGTSVTSPEGVKAIIDEIEEGFRREGAVTFARYCVARKV</sequence>
<proteinExistence type="predicted"/>
<reference evidence="3 4" key="1">
    <citation type="journal article" date="2015" name="Biotechnol. Biofuels">
        <title>Enhanced degradation of softwood versus hardwood by the white-rot fungus Pycnoporus coccineus.</title>
        <authorList>
            <person name="Couturier M."/>
            <person name="Navarro D."/>
            <person name="Chevret D."/>
            <person name="Henrissat B."/>
            <person name="Piumi F."/>
            <person name="Ruiz-Duenas F.J."/>
            <person name="Martinez A.T."/>
            <person name="Grigoriev I.V."/>
            <person name="Riley R."/>
            <person name="Lipzen A."/>
            <person name="Berrin J.G."/>
            <person name="Master E.R."/>
            <person name="Rosso M.N."/>
        </authorList>
    </citation>
    <scope>NUCLEOTIDE SEQUENCE [LARGE SCALE GENOMIC DNA]</scope>
    <source>
        <strain evidence="3 4">BRFM310</strain>
    </source>
</reference>
<dbReference type="Pfam" id="PF13649">
    <property type="entry name" value="Methyltransf_25"/>
    <property type="match status" value="1"/>
</dbReference>
<dbReference type="Proteomes" id="UP000193067">
    <property type="component" value="Unassembled WGS sequence"/>
</dbReference>
<dbReference type="EMBL" id="KZ084149">
    <property type="protein sequence ID" value="OSC97575.1"/>
    <property type="molecule type" value="Genomic_DNA"/>
</dbReference>
<dbReference type="Gene3D" id="3.40.50.150">
    <property type="entry name" value="Vaccinia Virus protein VP39"/>
    <property type="match status" value="1"/>
</dbReference>
<dbReference type="STRING" id="1353009.A0A1Y2I8X5"/>
<evidence type="ECO:0000313" key="4">
    <source>
        <dbReference type="Proteomes" id="UP000193067"/>
    </source>
</evidence>
<name>A0A1Y2I8X5_TRAC3</name>
<protein>
    <recommendedName>
        <fullName evidence="2">Methyltransferase domain-containing protein</fullName>
    </recommendedName>
</protein>
<keyword evidence="4" id="KW-1185">Reference proteome</keyword>
<dbReference type="SUPFAM" id="SSF53335">
    <property type="entry name" value="S-adenosyl-L-methionine-dependent methyltransferases"/>
    <property type="match status" value="1"/>
</dbReference>
<evidence type="ECO:0000259" key="2">
    <source>
        <dbReference type="Pfam" id="PF13649"/>
    </source>
</evidence>
<dbReference type="AlphaFoldDB" id="A0A1Y2I8X5"/>
<dbReference type="CDD" id="cd02440">
    <property type="entry name" value="AdoMet_MTases"/>
    <property type="match status" value="1"/>
</dbReference>
<evidence type="ECO:0000256" key="1">
    <source>
        <dbReference type="SAM" id="MobiDB-lite"/>
    </source>
</evidence>
<gene>
    <name evidence="3" type="ORF">PYCCODRAFT_1440097</name>
</gene>